<dbReference type="Proteomes" id="UP000307592">
    <property type="component" value="Unassembled WGS sequence"/>
</dbReference>
<accession>A0A5C4RLH5</accession>
<comment type="caution">
    <text evidence="1">The sequence shown here is derived from an EMBL/GenBank/DDBJ whole genome shotgun (WGS) entry which is preliminary data.</text>
</comment>
<dbReference type="EMBL" id="SBIJ01000002">
    <property type="protein sequence ID" value="TNH44976.1"/>
    <property type="molecule type" value="Genomic_DNA"/>
</dbReference>
<name>A0A5C4RLH5_PHOLU</name>
<proteinExistence type="predicted"/>
<sequence>MNNFANIIPGSNVQIPPGIARLQDIVSLSVSGGSFSVLRANGERLAWDVGNDNIVHSEYDD</sequence>
<dbReference type="RefSeq" id="WP_139654434.1">
    <property type="nucleotide sequence ID" value="NZ_CAWOQH010000112.1"/>
</dbReference>
<organism evidence="1 2">
    <name type="scientific">Photorhabdus luminescens subsp. sonorensis</name>
    <dbReference type="NCBI Taxonomy" id="1173677"/>
    <lineage>
        <taxon>Bacteria</taxon>
        <taxon>Pseudomonadati</taxon>
        <taxon>Pseudomonadota</taxon>
        <taxon>Gammaproteobacteria</taxon>
        <taxon>Enterobacterales</taxon>
        <taxon>Morganellaceae</taxon>
        <taxon>Photorhabdus</taxon>
    </lineage>
</organism>
<gene>
    <name evidence="1" type="ORF">EP164_02340</name>
</gene>
<evidence type="ECO:0000313" key="2">
    <source>
        <dbReference type="Proteomes" id="UP000307592"/>
    </source>
</evidence>
<dbReference type="AlphaFoldDB" id="A0A5C4RLH5"/>
<reference evidence="1 2" key="1">
    <citation type="submission" date="2019-01" db="EMBL/GenBank/DDBJ databases">
        <title>Draft genome assembly of Photorhabdus luminescens subsp. sonorensis Caborca.</title>
        <authorList>
            <person name="Duong D.A."/>
            <person name="Espinosa-Artiles P."/>
            <person name="Orozco R.A."/>
            <person name="Molnar I."/>
            <person name="Stock P."/>
        </authorList>
    </citation>
    <scope>NUCLEOTIDE SEQUENCE [LARGE SCALE GENOMIC DNA]</scope>
    <source>
        <strain evidence="1 2">Caborca</strain>
    </source>
</reference>
<protein>
    <submittedName>
        <fullName evidence="1">Uncharacterized protein</fullName>
    </submittedName>
</protein>
<evidence type="ECO:0000313" key="1">
    <source>
        <dbReference type="EMBL" id="TNH44976.1"/>
    </source>
</evidence>